<dbReference type="SUPFAM" id="SSF46785">
    <property type="entry name" value="Winged helix' DNA-binding domain"/>
    <property type="match status" value="1"/>
</dbReference>
<feature type="region of interest" description="Disordered" evidence="1">
    <location>
        <begin position="128"/>
        <end position="175"/>
    </location>
</feature>
<evidence type="ECO:0000313" key="3">
    <source>
        <dbReference type="Proteomes" id="UP000562045"/>
    </source>
</evidence>
<protein>
    <submittedName>
        <fullName evidence="2">Transcriptional regulator with XRE-family HTH domain</fullName>
    </submittedName>
</protein>
<dbReference type="Proteomes" id="UP000562045">
    <property type="component" value="Unassembled WGS sequence"/>
</dbReference>
<proteinExistence type="predicted"/>
<dbReference type="InterPro" id="IPR036388">
    <property type="entry name" value="WH-like_DNA-bd_sf"/>
</dbReference>
<dbReference type="RefSeq" id="WP_179649979.1">
    <property type="nucleotide sequence ID" value="NZ_JACBZM010000001.1"/>
</dbReference>
<organism evidence="2 3">
    <name type="scientific">Nocardioides aromaticivorans</name>
    <dbReference type="NCBI Taxonomy" id="200618"/>
    <lineage>
        <taxon>Bacteria</taxon>
        <taxon>Bacillati</taxon>
        <taxon>Actinomycetota</taxon>
        <taxon>Actinomycetes</taxon>
        <taxon>Propionibacteriales</taxon>
        <taxon>Nocardioidaceae</taxon>
        <taxon>Nocardioides</taxon>
    </lineage>
</organism>
<accession>A0A7Y9ZIL9</accession>
<gene>
    <name evidence="2" type="ORF">BJ993_003262</name>
</gene>
<dbReference type="EMBL" id="JACBZM010000001">
    <property type="protein sequence ID" value="NYI46182.1"/>
    <property type="molecule type" value="Genomic_DNA"/>
</dbReference>
<comment type="caution">
    <text evidence="2">The sequence shown here is derived from an EMBL/GenBank/DDBJ whole genome shotgun (WGS) entry which is preliminary data.</text>
</comment>
<feature type="compositionally biased region" description="Basic residues" evidence="1">
    <location>
        <begin position="165"/>
        <end position="174"/>
    </location>
</feature>
<evidence type="ECO:0000313" key="2">
    <source>
        <dbReference type="EMBL" id="NYI46182.1"/>
    </source>
</evidence>
<evidence type="ECO:0000256" key="1">
    <source>
        <dbReference type="SAM" id="MobiDB-lite"/>
    </source>
</evidence>
<sequence length="424" mass="45354">MAALIRAGVAVRQLGPNQVELTTHPYDSTDGPTDELGESADLGPDLAMSLPSGETWTVEVKAWDRTLTPNIIRKAAQSLSSRRVLAIAPSISEQARAVAREHGWSVIATNPNRADGPTGALALPDGRWQLLGEPDEPERSHASEQPDQPVGSGTLHLGTRPAGTGKRRTSRKGRPAYGVGQVIRALLTGQQFTQAELAQLTGLSQPRISQTLRKLNGEGLAHPRGVKPYRWEAAGWGDLLDHWLTTYRGPGGTRTYWYGLEQAAQTADRVLDFLDGTAVAAAAANSSHLMAYRTVPALSGLVAADRIAPWARANVATIYTPVGADLQQVGLTPASPGDATIQLVVPADPGVWLVPRMWQALEGRRLADPFQILWDLTHPIGAAVTDADQAALHLRKYLFDEALAQLDRGDRESGHGDQGSGGPL</sequence>
<dbReference type="InterPro" id="IPR036390">
    <property type="entry name" value="WH_DNA-bd_sf"/>
</dbReference>
<reference evidence="2 3" key="1">
    <citation type="submission" date="2020-07" db="EMBL/GenBank/DDBJ databases">
        <title>Sequencing the genomes of 1000 actinobacteria strains.</title>
        <authorList>
            <person name="Klenk H.-P."/>
        </authorList>
    </citation>
    <scope>NUCLEOTIDE SEQUENCE [LARGE SCALE GENOMIC DNA]</scope>
    <source>
        <strain evidence="2 3">DSM 15131</strain>
    </source>
</reference>
<dbReference type="AlphaFoldDB" id="A0A7Y9ZIL9"/>
<dbReference type="Gene3D" id="1.10.10.10">
    <property type="entry name" value="Winged helix-like DNA-binding domain superfamily/Winged helix DNA-binding domain"/>
    <property type="match status" value="1"/>
</dbReference>
<name>A0A7Y9ZIL9_9ACTN</name>